<proteinExistence type="predicted"/>
<dbReference type="EMBL" id="MN740752">
    <property type="protein sequence ID" value="QHU10272.1"/>
    <property type="molecule type" value="Genomic_DNA"/>
</dbReference>
<name>A0A6C0JWX1_9ZZZZ</name>
<evidence type="ECO:0008006" key="2">
    <source>
        <dbReference type="Google" id="ProtNLM"/>
    </source>
</evidence>
<dbReference type="AlphaFoldDB" id="A0A6C0JWX1"/>
<sequence>MQVENIGEHNKTPEKYAIYSLFPEDARFSKRYVSTKICVSPKSTYKIYNYDKALLSRLDNIHDKYRSVVFSYPENKLLCFSPPKSIEFSDFVEKYPIKIGEPGSIIATEKIEGISIQLFYDHRVQSWEISTKTNIGGNYWYFMKSYTNIYNNPIPTFYDMFLDALIQPRNTPLNNNPWINELPKSYSYSFVLQHPENPILIPIKSPKLWLVAIYEIRNSSGASCAIHIPSAEYKSWPILMNMVGVIDFPKIVENISGREVQYPSIPSFRLSKGIVLWNEKTGERTLLNNPNYTDLKKLREIAPGMQYEYFCMKRIGRLSEYMQHLPHYKKMVITMGHIYSDFVKTLHARYMDVYVFKKESLNNINRQYKPYLENLHKNVYLPSIRTRYPVKITRQVVQDYIDKMEPREQLFLFSYLRRECDNGVV</sequence>
<evidence type="ECO:0000313" key="1">
    <source>
        <dbReference type="EMBL" id="QHU10272.1"/>
    </source>
</evidence>
<accession>A0A6C0JWX1</accession>
<reference evidence="1" key="1">
    <citation type="journal article" date="2020" name="Nature">
        <title>Giant virus diversity and host interactions through global metagenomics.</title>
        <authorList>
            <person name="Schulz F."/>
            <person name="Roux S."/>
            <person name="Paez-Espino D."/>
            <person name="Jungbluth S."/>
            <person name="Walsh D.A."/>
            <person name="Denef V.J."/>
            <person name="McMahon K.D."/>
            <person name="Konstantinidis K.T."/>
            <person name="Eloe-Fadrosh E.A."/>
            <person name="Kyrpides N.C."/>
            <person name="Woyke T."/>
        </authorList>
    </citation>
    <scope>NUCLEOTIDE SEQUENCE</scope>
    <source>
        <strain evidence="1">GVMAG-S-1101164-67</strain>
    </source>
</reference>
<protein>
    <recommendedName>
        <fullName evidence="2">RNA ligase domain-containing protein</fullName>
    </recommendedName>
</protein>
<organism evidence="1">
    <name type="scientific">viral metagenome</name>
    <dbReference type="NCBI Taxonomy" id="1070528"/>
    <lineage>
        <taxon>unclassified sequences</taxon>
        <taxon>metagenomes</taxon>
        <taxon>organismal metagenomes</taxon>
    </lineage>
</organism>